<evidence type="ECO:0000313" key="7">
    <source>
        <dbReference type="EMBL" id="ANH40441.1"/>
    </source>
</evidence>
<keyword evidence="3" id="KW-0186">Copper</keyword>
<sequence>MSPQLPPVSRRWLLGAGTAGALGAAGVFGLPRLLDDGLSGSPVLPGAGSVQATETARERAASGQVVRRTLSARATEVDLGGRVVPTWTYGGELPGPEIRLTAGDRLQVALTNGLPDETTVHWHGLALRNDMDGVPGLTQQAVAAGASFDYDFVVPHPGTYWFHPHVGTQLDTGLYAPLIVEDPDEQGRYTDEVVLVLDDWTDGWGDSPADLLARLAAEGMSGMGGMGDMGGMGGMDGMGSHMADMAGVSPDTPLGRDGGDVVYPANLVNGRLPSDPFVVPAKRGDRLRLRLINASGDTAFRFAVAGHVLRVTHTDGFPVRPVEVDTLVIGMGERYDVEIEVQDGSFPIVARPESKEGPSAAALLTTAPGSRRMPLSSRELARVTELGGRLLRLDDLAATEAVALERRTPDRELSMSLEMGDGGREWLINGRTYEDREPLELRQGERVRLEMVNNTMMFHPMHLHGHTPVIGEGGPRKDTVNVVPGQRLSLDFDADNPGQWLTHCHNLYHGELGMMTVVSYVA</sequence>
<feature type="domain" description="Plastocyanin-like" evidence="6">
    <location>
        <begin position="78"/>
        <end position="184"/>
    </location>
</feature>
<dbReference type="GO" id="GO:0016491">
    <property type="term" value="F:oxidoreductase activity"/>
    <property type="evidence" value="ECO:0007669"/>
    <property type="project" value="UniProtKB-KW"/>
</dbReference>
<dbReference type="AlphaFoldDB" id="A0A1A9GSL0"/>
<dbReference type="CDD" id="cd13896">
    <property type="entry name" value="CuRO_3_CopA"/>
    <property type="match status" value="1"/>
</dbReference>
<dbReference type="InterPro" id="IPR008972">
    <property type="entry name" value="Cupredoxin"/>
</dbReference>
<dbReference type="InterPro" id="IPR002355">
    <property type="entry name" value="Cu_oxidase_Cu_BS"/>
</dbReference>
<evidence type="ECO:0000256" key="2">
    <source>
        <dbReference type="ARBA" id="ARBA00023002"/>
    </source>
</evidence>
<proteinExistence type="predicted"/>
<dbReference type="SUPFAM" id="SSF49503">
    <property type="entry name" value="Cupredoxins"/>
    <property type="match status" value="3"/>
</dbReference>
<feature type="domain" description="Plastocyanin-like" evidence="4">
    <location>
        <begin position="193"/>
        <end position="364"/>
    </location>
</feature>
<accession>A0A1A9GSL0</accession>
<feature type="domain" description="Plastocyanin-like" evidence="5">
    <location>
        <begin position="417"/>
        <end position="518"/>
    </location>
</feature>
<dbReference type="Pfam" id="PF07731">
    <property type="entry name" value="Cu-oxidase_2"/>
    <property type="match status" value="1"/>
</dbReference>
<protein>
    <submittedName>
        <fullName evidence="7">Copper resistance protein A</fullName>
    </submittedName>
</protein>
<evidence type="ECO:0000256" key="1">
    <source>
        <dbReference type="ARBA" id="ARBA00022723"/>
    </source>
</evidence>
<dbReference type="STRING" id="1300347.I601_4045"/>
<evidence type="ECO:0000259" key="6">
    <source>
        <dbReference type="Pfam" id="PF07732"/>
    </source>
</evidence>
<dbReference type="Gene3D" id="2.60.40.420">
    <property type="entry name" value="Cupredoxins - blue copper proteins"/>
    <property type="match status" value="3"/>
</dbReference>
<dbReference type="PANTHER" id="PTHR11709">
    <property type="entry name" value="MULTI-COPPER OXIDASE"/>
    <property type="match status" value="1"/>
</dbReference>
<dbReference type="InterPro" id="IPR011707">
    <property type="entry name" value="Cu-oxidase-like_N"/>
</dbReference>
<dbReference type="EMBL" id="CP015079">
    <property type="protein sequence ID" value="ANH40441.1"/>
    <property type="molecule type" value="Genomic_DNA"/>
</dbReference>
<dbReference type="InterPro" id="IPR001117">
    <property type="entry name" value="Cu-oxidase_2nd"/>
</dbReference>
<dbReference type="InterPro" id="IPR034279">
    <property type="entry name" value="CuRO_3_CopA"/>
</dbReference>
<dbReference type="GO" id="GO:0005507">
    <property type="term" value="F:copper ion binding"/>
    <property type="evidence" value="ECO:0007669"/>
    <property type="project" value="InterPro"/>
</dbReference>
<evidence type="ECO:0000313" key="8">
    <source>
        <dbReference type="Proteomes" id="UP000077868"/>
    </source>
</evidence>
<dbReference type="InterPro" id="IPR011706">
    <property type="entry name" value="Cu-oxidase_C"/>
</dbReference>
<gene>
    <name evidence="7" type="primary">copA_2</name>
    <name evidence="7" type="ORF">I601_4045</name>
</gene>
<keyword evidence="1" id="KW-0479">Metal-binding</keyword>
<organism evidence="7 8">
    <name type="scientific">Nocardioides dokdonensis FR1436</name>
    <dbReference type="NCBI Taxonomy" id="1300347"/>
    <lineage>
        <taxon>Bacteria</taxon>
        <taxon>Bacillati</taxon>
        <taxon>Actinomycetota</taxon>
        <taxon>Actinomycetes</taxon>
        <taxon>Propionibacteriales</taxon>
        <taxon>Nocardioidaceae</taxon>
        <taxon>Nocardioides</taxon>
    </lineage>
</organism>
<reference evidence="7 8" key="1">
    <citation type="submission" date="2016-03" db="EMBL/GenBank/DDBJ databases">
        <title>Complete genome sequence of a soil Actinobacterium, Nocardioides dokdonensis FR1436.</title>
        <authorList>
            <person name="Kwon S.-K."/>
            <person name="Kim K."/>
            <person name="Kim J.F."/>
        </authorList>
    </citation>
    <scope>NUCLEOTIDE SEQUENCE [LARGE SCALE GENOMIC DNA]</scope>
    <source>
        <strain evidence="7 8">FR1436</strain>
    </source>
</reference>
<dbReference type="InterPro" id="IPR045087">
    <property type="entry name" value="Cu-oxidase_fam"/>
</dbReference>
<dbReference type="Pfam" id="PF00394">
    <property type="entry name" value="Cu-oxidase"/>
    <property type="match status" value="1"/>
</dbReference>
<keyword evidence="8" id="KW-1185">Reference proteome</keyword>
<dbReference type="Proteomes" id="UP000077868">
    <property type="component" value="Chromosome"/>
</dbReference>
<dbReference type="KEGG" id="ndk:I601_4045"/>
<dbReference type="Pfam" id="PF07732">
    <property type="entry name" value="Cu-oxidase_3"/>
    <property type="match status" value="1"/>
</dbReference>
<evidence type="ECO:0000256" key="3">
    <source>
        <dbReference type="ARBA" id="ARBA00023008"/>
    </source>
</evidence>
<dbReference type="CDD" id="cd13861">
    <property type="entry name" value="CuRO_1_CumA_like"/>
    <property type="match status" value="1"/>
</dbReference>
<name>A0A1A9GSL0_9ACTN</name>
<keyword evidence="2" id="KW-0560">Oxidoreductase</keyword>
<evidence type="ECO:0000259" key="5">
    <source>
        <dbReference type="Pfam" id="PF07731"/>
    </source>
</evidence>
<evidence type="ECO:0000259" key="4">
    <source>
        <dbReference type="Pfam" id="PF00394"/>
    </source>
</evidence>
<dbReference type="PROSITE" id="PS00080">
    <property type="entry name" value="MULTICOPPER_OXIDASE2"/>
    <property type="match status" value="1"/>
</dbReference>
<dbReference type="PANTHER" id="PTHR11709:SF394">
    <property type="entry name" value="FI03373P-RELATED"/>
    <property type="match status" value="1"/>
</dbReference>
<dbReference type="CDD" id="cd13870">
    <property type="entry name" value="CuRO_2_CopA_like_1"/>
    <property type="match status" value="1"/>
</dbReference>
<dbReference type="PATRIC" id="fig|1300347.3.peg.4051"/>